<dbReference type="InterPro" id="IPR040755">
    <property type="entry name" value="IrmA"/>
</dbReference>
<evidence type="ECO:0000313" key="3">
    <source>
        <dbReference type="Proteomes" id="UP000030980"/>
    </source>
</evidence>
<keyword evidence="1" id="KW-0732">Signal</keyword>
<dbReference type="EMBL" id="JTAK01000002">
    <property type="protein sequence ID" value="KHO65770.1"/>
    <property type="molecule type" value="Genomic_DNA"/>
</dbReference>
<evidence type="ECO:0000256" key="1">
    <source>
        <dbReference type="SAM" id="SignalP"/>
    </source>
</evidence>
<evidence type="ECO:0000313" key="2">
    <source>
        <dbReference type="EMBL" id="KHO65770.1"/>
    </source>
</evidence>
<dbReference type="AlphaFoldDB" id="A0A0B3BT09"/>
<gene>
    <name evidence="2" type="ORF">PT85_06930</name>
</gene>
<dbReference type="Proteomes" id="UP000030980">
    <property type="component" value="Unassembled WGS sequence"/>
</dbReference>
<protein>
    <submittedName>
        <fullName evidence="2">Uncharacterized protein</fullName>
    </submittedName>
</protein>
<feature type="chain" id="PRO_5002098471" evidence="1">
    <location>
        <begin position="23"/>
        <end position="137"/>
    </location>
</feature>
<dbReference type="OrthoDB" id="6454095at2"/>
<keyword evidence="3" id="KW-1185">Reference proteome</keyword>
<accession>A0A0B3BT09</accession>
<organism evidence="2 3">
    <name type="scientific">Pseudomonas flexibilis</name>
    <dbReference type="NCBI Taxonomy" id="706570"/>
    <lineage>
        <taxon>Bacteria</taxon>
        <taxon>Pseudomonadati</taxon>
        <taxon>Pseudomonadota</taxon>
        <taxon>Gammaproteobacteria</taxon>
        <taxon>Pseudomonadales</taxon>
        <taxon>Pseudomonadaceae</taxon>
        <taxon>Pseudomonas</taxon>
    </lineage>
</organism>
<sequence length="137" mass="14973">MRSPLILAVSLLTLGLPNLTQAVEFWHSSTIWAGQGQCSAVFSFDSGLHEITDLRVAVKALSPEGETVLEGELAIDQFGQSSAERYADAFLEGEAVCAENLTIQIEEATARLDGRMIDLLATHSLTPRDFRPLPIRF</sequence>
<reference evidence="2 3" key="1">
    <citation type="submission" date="2014-11" db="EMBL/GenBank/DDBJ databases">
        <title>Genome sequence of Pseudomonas tuomuerensis JCM 14085.</title>
        <authorList>
            <person name="Shin S.-K."/>
            <person name="Yi H."/>
        </authorList>
    </citation>
    <scope>NUCLEOTIDE SEQUENCE [LARGE SCALE GENOMIC DNA]</scope>
    <source>
        <strain evidence="2 3">JCM 14085</strain>
    </source>
</reference>
<feature type="signal peptide" evidence="1">
    <location>
        <begin position="1"/>
        <end position="22"/>
    </location>
</feature>
<dbReference type="RefSeq" id="WP_039606249.1">
    <property type="nucleotide sequence ID" value="NZ_FMUP01000001.1"/>
</dbReference>
<proteinExistence type="predicted"/>
<dbReference type="Pfam" id="PF18673">
    <property type="entry name" value="IrmA"/>
    <property type="match status" value="1"/>
</dbReference>
<name>A0A0B3BT09_9PSED</name>
<comment type="caution">
    <text evidence="2">The sequence shown here is derived from an EMBL/GenBank/DDBJ whole genome shotgun (WGS) entry which is preliminary data.</text>
</comment>